<dbReference type="EMBL" id="JACCBJ010000001">
    <property type="protein sequence ID" value="NYD75549.1"/>
    <property type="molecule type" value="Genomic_DNA"/>
</dbReference>
<name>A0A852T250_9MICO</name>
<protein>
    <submittedName>
        <fullName evidence="2">Uncharacterized protein</fullName>
    </submittedName>
</protein>
<feature type="region of interest" description="Disordered" evidence="1">
    <location>
        <begin position="241"/>
        <end position="308"/>
    </location>
</feature>
<keyword evidence="3" id="KW-1185">Reference proteome</keyword>
<accession>A0A852T250</accession>
<evidence type="ECO:0000313" key="2">
    <source>
        <dbReference type="EMBL" id="NYD75549.1"/>
    </source>
</evidence>
<proteinExistence type="predicted"/>
<sequence>MAAVSRGVHGAPATGIGLAGTTATPAVVRRGAATAIVPATTAQPAARVPAATDTGPPGTTETVVAGLVRAAAPRATARCRAVGVGAATGRMVPAAMSAARAGIAPIAAGRRSTVATAPRAEEPTAIAAARVTMGVQLVSGSRVLTMAVPLVSGSRVAAMTDRRVAASRVLTTGVRLVSGSRVLTMAVPLVSGSRVLTMAVPLVSGSRVAAMTDRRVAASRAPRAATGIARAVTADSTTVAPRGRATARVPAVSATTGRAVPRRTTDSGRAKVDQRAETGTLAMRAGAPTKRPSSPASCSPSVRATTTR</sequence>
<dbReference type="AlphaFoldDB" id="A0A852T250"/>
<dbReference type="Proteomes" id="UP000589620">
    <property type="component" value="Unassembled WGS sequence"/>
</dbReference>
<organism evidence="2 3">
    <name type="scientific">Leifsonia soli</name>
    <dbReference type="NCBI Taxonomy" id="582665"/>
    <lineage>
        <taxon>Bacteria</taxon>
        <taxon>Bacillati</taxon>
        <taxon>Actinomycetota</taxon>
        <taxon>Actinomycetes</taxon>
        <taxon>Micrococcales</taxon>
        <taxon>Microbacteriaceae</taxon>
        <taxon>Leifsonia</taxon>
    </lineage>
</organism>
<evidence type="ECO:0000256" key="1">
    <source>
        <dbReference type="SAM" id="MobiDB-lite"/>
    </source>
</evidence>
<feature type="compositionally biased region" description="Polar residues" evidence="1">
    <location>
        <begin position="291"/>
        <end position="308"/>
    </location>
</feature>
<feature type="compositionally biased region" description="Basic and acidic residues" evidence="1">
    <location>
        <begin position="263"/>
        <end position="276"/>
    </location>
</feature>
<reference evidence="2 3" key="1">
    <citation type="submission" date="2020-07" db="EMBL/GenBank/DDBJ databases">
        <title>Sequencing the genomes of 1000 actinobacteria strains.</title>
        <authorList>
            <person name="Klenk H.-P."/>
        </authorList>
    </citation>
    <scope>NUCLEOTIDE SEQUENCE [LARGE SCALE GENOMIC DNA]</scope>
    <source>
        <strain evidence="2 3">DSM 23871</strain>
    </source>
</reference>
<evidence type="ECO:0000313" key="3">
    <source>
        <dbReference type="Proteomes" id="UP000589620"/>
    </source>
</evidence>
<gene>
    <name evidence="2" type="ORF">BJ963_003068</name>
</gene>
<comment type="caution">
    <text evidence="2">The sequence shown here is derived from an EMBL/GenBank/DDBJ whole genome shotgun (WGS) entry which is preliminary data.</text>
</comment>